<feature type="region of interest" description="Disordered" evidence="1">
    <location>
        <begin position="602"/>
        <end position="735"/>
    </location>
</feature>
<protein>
    <submittedName>
        <fullName evidence="2">Uncharacterized protein</fullName>
    </submittedName>
</protein>
<feature type="compositionally biased region" description="Acidic residues" evidence="1">
    <location>
        <begin position="300"/>
        <end position="309"/>
    </location>
</feature>
<feature type="compositionally biased region" description="Polar residues" evidence="1">
    <location>
        <begin position="479"/>
        <end position="492"/>
    </location>
</feature>
<feature type="region of interest" description="Disordered" evidence="1">
    <location>
        <begin position="1"/>
        <end position="53"/>
    </location>
</feature>
<gene>
    <name evidence="2" type="ORF">BGZ96_005149</name>
</gene>
<comment type="caution">
    <text evidence="2">The sequence shown here is derived from an EMBL/GenBank/DDBJ whole genome shotgun (WGS) entry which is preliminary data.</text>
</comment>
<feature type="compositionally biased region" description="Low complexity" evidence="1">
    <location>
        <begin position="608"/>
        <end position="619"/>
    </location>
</feature>
<organism evidence="2 3">
    <name type="scientific">Linnemannia gamsii</name>
    <dbReference type="NCBI Taxonomy" id="64522"/>
    <lineage>
        <taxon>Eukaryota</taxon>
        <taxon>Fungi</taxon>
        <taxon>Fungi incertae sedis</taxon>
        <taxon>Mucoromycota</taxon>
        <taxon>Mortierellomycotina</taxon>
        <taxon>Mortierellomycetes</taxon>
        <taxon>Mortierellales</taxon>
        <taxon>Mortierellaceae</taxon>
        <taxon>Linnemannia</taxon>
    </lineage>
</organism>
<sequence>MLPQRVQSTHERIGSSLPGTPFHGAQSSSFTGSPLSEYGPSLGGHAAQASQAHLSPDAAALSGSLPDYDISPPPISAVTAGMLPSSSGLSRYIPASSASSGSPRLGTWNEPKSMVAPPISSPTMTTTTPKSNNSLLARSLSPRRSTIASSSFSGNSRGSDVILFSEDLPNTVVVSPSMTHEALAARFKEMEFVSSEQHQRKTLSAEQELRTNPIHHRHKTTDLRQYAHLQQHHQKQQQQQQMDSGRNSNVSSAAGSRRTSADFGASEDAMNSAGGILSRRGTGFGQCEQGSPGSLGDNPAIEEESEDMEGDNHHQQSSKNEEFVTFGHQQHIYESDDMRPGGQRQNGHGSQPSERYEAGDPEWTQRRQEVVTVPAGLLSFFPSPEHSKKLETPQSISKLQNRMDCYHTGSLSSSSSGSGSPRGTFKERQGESTRSNGRVALSGDTFQAPTTSAASTSAPASSSTVTGAGARAGTTASTKPSTANNSHSNTVRVHHQPYNSRNWSLMGETLVDDLLGAVRSKLQIARRMYDFTSFGFGALGGGGGGGYSKDSSDPPDLLRRTSSRGSRSRSHRNKEYRNSGSAIELDQAITGSMATKTVKTTIVNRMPSSSSSVASNVLDSSEDHTSPRSVRRKPSAGSSGGGGGGGGHGRGASSGSTTSVGGGGSGGSTRKRSLRSSNPINHPALMALVNELDKDKKEKERVGQEKKATAAVAATGKNVESRPSPIVDVISTTSS</sequence>
<keyword evidence="3" id="KW-1185">Reference proteome</keyword>
<feature type="compositionally biased region" description="Basic and acidic residues" evidence="1">
    <location>
        <begin position="354"/>
        <end position="364"/>
    </location>
</feature>
<proteinExistence type="predicted"/>
<feature type="compositionally biased region" description="Polar residues" evidence="1">
    <location>
        <begin position="343"/>
        <end position="353"/>
    </location>
</feature>
<dbReference type="EMBL" id="JAAAIM010000024">
    <property type="protein sequence ID" value="KAG0297727.1"/>
    <property type="molecule type" value="Genomic_DNA"/>
</dbReference>
<reference evidence="2 3" key="1">
    <citation type="journal article" date="2020" name="Fungal Divers.">
        <title>Resolving the Mortierellaceae phylogeny through synthesis of multi-gene phylogenetics and phylogenomics.</title>
        <authorList>
            <person name="Vandepol N."/>
            <person name="Liber J."/>
            <person name="Desiro A."/>
            <person name="Na H."/>
            <person name="Kennedy M."/>
            <person name="Barry K."/>
            <person name="Grigoriev I.V."/>
            <person name="Miller A.N."/>
            <person name="O'Donnell K."/>
            <person name="Stajich J.E."/>
            <person name="Bonito G."/>
        </authorList>
    </citation>
    <scope>NUCLEOTIDE SEQUENCE [LARGE SCALE GENOMIC DNA]</scope>
    <source>
        <strain evidence="2 3">AD045</strain>
    </source>
</reference>
<feature type="region of interest" description="Disordered" evidence="1">
    <location>
        <begin position="334"/>
        <end position="364"/>
    </location>
</feature>
<evidence type="ECO:0000313" key="2">
    <source>
        <dbReference type="EMBL" id="KAG0297727.1"/>
    </source>
</evidence>
<feature type="compositionally biased region" description="Basic and acidic residues" evidence="1">
    <location>
        <begin position="691"/>
        <end position="708"/>
    </location>
</feature>
<feature type="region of interest" description="Disordered" evidence="1">
    <location>
        <begin position="227"/>
        <end position="319"/>
    </location>
</feature>
<feature type="compositionally biased region" description="Gly residues" evidence="1">
    <location>
        <begin position="638"/>
        <end position="652"/>
    </location>
</feature>
<feature type="compositionally biased region" description="Low complexity" evidence="1">
    <location>
        <begin position="448"/>
        <end position="478"/>
    </location>
</feature>
<dbReference type="Proteomes" id="UP001194696">
    <property type="component" value="Unassembled WGS sequence"/>
</dbReference>
<feature type="compositionally biased region" description="Basic and acidic residues" evidence="1">
    <location>
        <begin position="310"/>
        <end position="319"/>
    </location>
</feature>
<feature type="compositionally biased region" description="Polar residues" evidence="1">
    <location>
        <begin position="25"/>
        <end position="34"/>
    </location>
</feature>
<feature type="region of interest" description="Disordered" evidence="1">
    <location>
        <begin position="117"/>
        <end position="159"/>
    </location>
</feature>
<name>A0ABQ7KEN1_9FUNG</name>
<evidence type="ECO:0000313" key="3">
    <source>
        <dbReference type="Proteomes" id="UP001194696"/>
    </source>
</evidence>
<feature type="compositionally biased region" description="Basic and acidic residues" evidence="1">
    <location>
        <begin position="550"/>
        <end position="559"/>
    </location>
</feature>
<evidence type="ECO:0000256" key="1">
    <source>
        <dbReference type="SAM" id="MobiDB-lite"/>
    </source>
</evidence>
<feature type="compositionally biased region" description="Low complexity" evidence="1">
    <location>
        <begin position="409"/>
        <end position="419"/>
    </location>
</feature>
<feature type="region of interest" description="Disordered" evidence="1">
    <location>
        <begin position="406"/>
        <end position="492"/>
    </location>
</feature>
<feature type="region of interest" description="Disordered" evidence="1">
    <location>
        <begin position="544"/>
        <end position="583"/>
    </location>
</feature>
<accession>A0ABQ7KEN1</accession>
<feature type="compositionally biased region" description="Polar residues" evidence="1">
    <location>
        <begin position="242"/>
        <end position="258"/>
    </location>
</feature>